<keyword evidence="2" id="KW-1185">Reference proteome</keyword>
<evidence type="ECO:0000313" key="1">
    <source>
        <dbReference type="EMBL" id="SHL91724.1"/>
    </source>
</evidence>
<organism evidence="1 2">
    <name type="scientific">Flavobacterium xinjiangense</name>
    <dbReference type="NCBI Taxonomy" id="178356"/>
    <lineage>
        <taxon>Bacteria</taxon>
        <taxon>Pseudomonadati</taxon>
        <taxon>Bacteroidota</taxon>
        <taxon>Flavobacteriia</taxon>
        <taxon>Flavobacteriales</taxon>
        <taxon>Flavobacteriaceae</taxon>
        <taxon>Flavobacterium</taxon>
    </lineage>
</organism>
<sequence>GANYTTAQTGTTITNNGCTANQVLNLTVTAKPATPTISNVTHATCVTVNGSFTISNYNATYTYIINPSAGVNVSGSIVTAPEGTYTVISSTGLCSSLPSNDVVLSPAICANADEIAVGNGTKGMTNAGNVLGANPTNADLLNGTAVLIGNVNLTVTTAATPKTVGAPVPSIDVATGIVSVPTNTPAGTYSIVYQICEKLNPSNCSSATATVAVGAAAVNPVTETGTAPSTGGTVFGNIASNDTVNGVPATLGTTGNATVSESGTWPTGIALDSSTGAVTVSAGTAVGVYNVAYELCDKLTPQSCATVSDAITVTATVNPVTETGIAPSAGGTVFTNIVSNDKVNGVPATLGTTGNAAVSESGTWPTGITLDPLTGTVTVAAGTAVGTYNVTYELCDKLTPQSCATVSNAIAVTAAVNPVTETASAPSTGGTVFVNITSNDTT</sequence>
<evidence type="ECO:0000313" key="2">
    <source>
        <dbReference type="Proteomes" id="UP000184092"/>
    </source>
</evidence>
<dbReference type="Proteomes" id="UP000184092">
    <property type="component" value="Unassembled WGS sequence"/>
</dbReference>
<feature type="non-terminal residue" evidence="1">
    <location>
        <position position="1"/>
    </location>
</feature>
<proteinExistence type="predicted"/>
<dbReference type="STRING" id="178356.SAMN05216269_101491"/>
<accession>A0A1M7EJ38</accession>
<reference evidence="2" key="1">
    <citation type="submission" date="2016-11" db="EMBL/GenBank/DDBJ databases">
        <authorList>
            <person name="Varghese N."/>
            <person name="Submissions S."/>
        </authorList>
    </citation>
    <scope>NUCLEOTIDE SEQUENCE [LARGE SCALE GENOMIC DNA]</scope>
    <source>
        <strain evidence="2">CGMCC 1.2749</strain>
    </source>
</reference>
<dbReference type="EMBL" id="FRCL01000001">
    <property type="protein sequence ID" value="SHL91724.1"/>
    <property type="molecule type" value="Genomic_DNA"/>
</dbReference>
<feature type="non-terminal residue" evidence="1">
    <location>
        <position position="442"/>
    </location>
</feature>
<protein>
    <submittedName>
        <fullName evidence="1">Uncharacterized protein</fullName>
    </submittedName>
</protein>
<gene>
    <name evidence="1" type="ORF">SAMN05216269_101491</name>
</gene>
<dbReference type="AlphaFoldDB" id="A0A1M7EJ38"/>
<name>A0A1M7EJ38_9FLAO</name>